<sequence>MSQNFDNLLSKINEDLTLCEQGNGSLGSLVVKIRSFKNLLNKTNLDLEQKHKYDVEINNIIQRYKQVQVEKNKLKTSTQNELRESNLMVQRIDELTKVKDLSDKDFYASQNSKLDKIIGSGYDSLSNLKKQDEIIDGINSKLKKGLTKLGISNDLMEKIEKRTLGDKSFFYFMIFLLIFLMFLIKFVF</sequence>
<keyword evidence="5 7" id="KW-0472">Membrane</keyword>
<keyword evidence="4 7" id="KW-1133">Transmembrane helix</keyword>
<dbReference type="InterPro" id="IPR027027">
    <property type="entry name" value="GOSR2/Membrin/Bos1"/>
</dbReference>
<feature type="transmembrane region" description="Helical" evidence="7">
    <location>
        <begin position="168"/>
        <end position="187"/>
    </location>
</feature>
<evidence type="ECO:0000256" key="3">
    <source>
        <dbReference type="ARBA" id="ARBA00022927"/>
    </source>
</evidence>
<reference evidence="8 9" key="1">
    <citation type="journal article" date="2017" name="Environ. Microbiol.">
        <title>Decay of the glycolytic pathway and adaptation to intranuclear parasitism within Enterocytozoonidae microsporidia.</title>
        <authorList>
            <person name="Wiredu Boakye D."/>
            <person name="Jaroenlak P."/>
            <person name="Prachumwat A."/>
            <person name="Williams T.A."/>
            <person name="Bateman K.S."/>
            <person name="Itsathitphaisarn O."/>
            <person name="Sritunyalucksana K."/>
            <person name="Paszkiewicz K.H."/>
            <person name="Moore K.A."/>
            <person name="Stentiford G.D."/>
            <person name="Williams B.A."/>
        </authorList>
    </citation>
    <scope>NUCLEOTIDE SEQUENCE [LARGE SCALE GENOMIC DNA]</scope>
    <source>
        <strain evidence="8 9">TH1</strain>
    </source>
</reference>
<organism evidence="8 9">
    <name type="scientific">Ecytonucleospora hepatopenaei</name>
    <dbReference type="NCBI Taxonomy" id="646526"/>
    <lineage>
        <taxon>Eukaryota</taxon>
        <taxon>Fungi</taxon>
        <taxon>Fungi incertae sedis</taxon>
        <taxon>Microsporidia</taxon>
        <taxon>Enterocytozoonidae</taxon>
        <taxon>Ecytonucleospora</taxon>
    </lineage>
</organism>
<evidence type="ECO:0000256" key="5">
    <source>
        <dbReference type="ARBA" id="ARBA00023136"/>
    </source>
</evidence>
<dbReference type="OrthoDB" id="158360at2759"/>
<name>A0A1W0E5U3_9MICR</name>
<dbReference type="Proteomes" id="UP000192758">
    <property type="component" value="Unassembled WGS sequence"/>
</dbReference>
<dbReference type="AlphaFoldDB" id="A0A1W0E5U3"/>
<comment type="caution">
    <text evidence="8">The sequence shown here is derived from an EMBL/GenBank/DDBJ whole genome shotgun (WGS) entry which is preliminary data.</text>
</comment>
<evidence type="ECO:0000256" key="7">
    <source>
        <dbReference type="SAM" id="Phobius"/>
    </source>
</evidence>
<dbReference type="GO" id="GO:0005794">
    <property type="term" value="C:Golgi apparatus"/>
    <property type="evidence" value="ECO:0007669"/>
    <property type="project" value="InterPro"/>
</dbReference>
<evidence type="ECO:0000313" key="8">
    <source>
        <dbReference type="EMBL" id="OQS54624.1"/>
    </source>
</evidence>
<proteinExistence type="predicted"/>
<evidence type="ECO:0000256" key="1">
    <source>
        <dbReference type="ARBA" id="ARBA00022448"/>
    </source>
</evidence>
<dbReference type="VEuPathDB" id="MicrosporidiaDB:EHP00_125"/>
<keyword evidence="9" id="KW-1185">Reference proteome</keyword>
<dbReference type="GO" id="GO:0015031">
    <property type="term" value="P:protein transport"/>
    <property type="evidence" value="ECO:0007669"/>
    <property type="project" value="UniProtKB-KW"/>
</dbReference>
<keyword evidence="1" id="KW-0813">Transport</keyword>
<comment type="subcellular location">
    <subcellularLocation>
        <location evidence="6">Endomembrane system</location>
        <topology evidence="6">Single-pass type IV membrane protein</topology>
    </subcellularLocation>
</comment>
<dbReference type="GO" id="GO:0005484">
    <property type="term" value="F:SNAP receptor activity"/>
    <property type="evidence" value="ECO:0007669"/>
    <property type="project" value="InterPro"/>
</dbReference>
<dbReference type="GO" id="GO:0016192">
    <property type="term" value="P:vesicle-mediated transport"/>
    <property type="evidence" value="ECO:0007669"/>
    <property type="project" value="InterPro"/>
</dbReference>
<evidence type="ECO:0000256" key="6">
    <source>
        <dbReference type="ARBA" id="ARBA00046280"/>
    </source>
</evidence>
<evidence type="ECO:0000313" key="9">
    <source>
        <dbReference type="Proteomes" id="UP000192758"/>
    </source>
</evidence>
<evidence type="ECO:0000256" key="4">
    <source>
        <dbReference type="ARBA" id="ARBA00022989"/>
    </source>
</evidence>
<dbReference type="PIRSF" id="PIRSF028865">
    <property type="entry name" value="Membrin-2"/>
    <property type="match status" value="1"/>
</dbReference>
<keyword evidence="3" id="KW-0653">Protein transport</keyword>
<dbReference type="EMBL" id="MNPJ01000019">
    <property type="protein sequence ID" value="OQS54624.1"/>
    <property type="molecule type" value="Genomic_DNA"/>
</dbReference>
<gene>
    <name evidence="8" type="ORF">EHP00_125</name>
</gene>
<evidence type="ECO:0008006" key="10">
    <source>
        <dbReference type="Google" id="ProtNLM"/>
    </source>
</evidence>
<keyword evidence="2 7" id="KW-0812">Transmembrane</keyword>
<accession>A0A1W0E5U3</accession>
<evidence type="ECO:0000256" key="2">
    <source>
        <dbReference type="ARBA" id="ARBA00022692"/>
    </source>
</evidence>
<protein>
    <recommendedName>
        <fullName evidence="10">Protein transport protein BOS1</fullName>
    </recommendedName>
</protein>
<dbReference type="STRING" id="646526.A0A1W0E5U3"/>